<proteinExistence type="predicted"/>
<evidence type="ECO:0000313" key="1">
    <source>
        <dbReference type="EMBL" id="KAI0083456.1"/>
    </source>
</evidence>
<dbReference type="EMBL" id="MU274965">
    <property type="protein sequence ID" value="KAI0083456.1"/>
    <property type="molecule type" value="Genomic_DNA"/>
</dbReference>
<gene>
    <name evidence="1" type="ORF">BDY19DRAFT_978550</name>
</gene>
<organism evidence="1 2">
    <name type="scientific">Irpex rosettiformis</name>
    <dbReference type="NCBI Taxonomy" id="378272"/>
    <lineage>
        <taxon>Eukaryota</taxon>
        <taxon>Fungi</taxon>
        <taxon>Dikarya</taxon>
        <taxon>Basidiomycota</taxon>
        <taxon>Agaricomycotina</taxon>
        <taxon>Agaricomycetes</taxon>
        <taxon>Polyporales</taxon>
        <taxon>Irpicaceae</taxon>
        <taxon>Irpex</taxon>
    </lineage>
</organism>
<sequence>MIVQRVTGEITYERFYQDFLLPNRPVILGSELVKSWPAFHLWTTPPSLSEGSDVNRSLEYTATINWTYLAESYGTQEVSVADCSSCDSFGNLECESSTFGRVVGMWERGQGQSLYVKDWHLARAVVALARGTGSNSKPPTDAGEFYSVPDIFKDDWMNDYYGARTNDDFRFVYVGAAGTYTPLHRDVYCSYSWSTNVCGRKRWWLFPPEQTSFLFMRERNVVVHDVRDVDERQFPEFGKARPVVVDQEAGETIFVPSGWYHQVENLTECISINHNWCNSVNLPMLYASMCDKVVEVERALDDVREMMMMMASSSSKGPGSTDGPGSWQQEFTKVVQDVVKQDAGWNWLTFWRMVRHVLQGIVNDTTSTVDGIQANGKRPDAPSNLRPTNSFIHEKVRGCYRDFVSRDRMECTGEVLLVVEDVSKLLNTIGALS</sequence>
<protein>
    <submittedName>
        <fullName evidence="1">Uncharacterized protein</fullName>
    </submittedName>
</protein>
<accession>A0ACB8TN86</accession>
<reference evidence="1" key="1">
    <citation type="journal article" date="2021" name="Environ. Microbiol.">
        <title>Gene family expansions and transcriptome signatures uncover fungal adaptations to wood decay.</title>
        <authorList>
            <person name="Hage H."/>
            <person name="Miyauchi S."/>
            <person name="Viragh M."/>
            <person name="Drula E."/>
            <person name="Min B."/>
            <person name="Chaduli D."/>
            <person name="Navarro D."/>
            <person name="Favel A."/>
            <person name="Norest M."/>
            <person name="Lesage-Meessen L."/>
            <person name="Balint B."/>
            <person name="Merenyi Z."/>
            <person name="de Eugenio L."/>
            <person name="Morin E."/>
            <person name="Martinez A.T."/>
            <person name="Baldrian P."/>
            <person name="Stursova M."/>
            <person name="Martinez M.J."/>
            <person name="Novotny C."/>
            <person name="Magnuson J.K."/>
            <person name="Spatafora J.W."/>
            <person name="Maurice S."/>
            <person name="Pangilinan J."/>
            <person name="Andreopoulos W."/>
            <person name="LaButti K."/>
            <person name="Hundley H."/>
            <person name="Na H."/>
            <person name="Kuo A."/>
            <person name="Barry K."/>
            <person name="Lipzen A."/>
            <person name="Henrissat B."/>
            <person name="Riley R."/>
            <person name="Ahrendt S."/>
            <person name="Nagy L.G."/>
            <person name="Grigoriev I.V."/>
            <person name="Martin F."/>
            <person name="Rosso M.N."/>
        </authorList>
    </citation>
    <scope>NUCLEOTIDE SEQUENCE</scope>
    <source>
        <strain evidence="1">CBS 384.51</strain>
    </source>
</reference>
<dbReference type="Proteomes" id="UP001055072">
    <property type="component" value="Unassembled WGS sequence"/>
</dbReference>
<evidence type="ECO:0000313" key="2">
    <source>
        <dbReference type="Proteomes" id="UP001055072"/>
    </source>
</evidence>
<keyword evidence="2" id="KW-1185">Reference proteome</keyword>
<comment type="caution">
    <text evidence="1">The sequence shown here is derived from an EMBL/GenBank/DDBJ whole genome shotgun (WGS) entry which is preliminary data.</text>
</comment>
<name>A0ACB8TN86_9APHY</name>